<reference evidence="11" key="1">
    <citation type="journal article" date="2020" name="Stud. Mycol.">
        <title>101 Dothideomycetes genomes: a test case for predicting lifestyles and emergence of pathogens.</title>
        <authorList>
            <person name="Haridas S."/>
            <person name="Albert R."/>
            <person name="Binder M."/>
            <person name="Bloem J."/>
            <person name="Labutti K."/>
            <person name="Salamov A."/>
            <person name="Andreopoulos B."/>
            <person name="Baker S."/>
            <person name="Barry K."/>
            <person name="Bills G."/>
            <person name="Bluhm B."/>
            <person name="Cannon C."/>
            <person name="Castanera R."/>
            <person name="Culley D."/>
            <person name="Daum C."/>
            <person name="Ezra D."/>
            <person name="Gonzalez J."/>
            <person name="Henrissat B."/>
            <person name="Kuo A."/>
            <person name="Liang C."/>
            <person name="Lipzen A."/>
            <person name="Lutzoni F."/>
            <person name="Magnuson J."/>
            <person name="Mondo S."/>
            <person name="Nolan M."/>
            <person name="Ohm R."/>
            <person name="Pangilinan J."/>
            <person name="Park H.-J."/>
            <person name="Ramirez L."/>
            <person name="Alfaro M."/>
            <person name="Sun H."/>
            <person name="Tritt A."/>
            <person name="Yoshinaga Y."/>
            <person name="Zwiers L.-H."/>
            <person name="Turgeon B."/>
            <person name="Goodwin S."/>
            <person name="Spatafora J."/>
            <person name="Crous P."/>
            <person name="Grigoriev I."/>
        </authorList>
    </citation>
    <scope>NUCLEOTIDE SEQUENCE</scope>
    <source>
        <strain evidence="11">CBS 113389</strain>
    </source>
</reference>
<dbReference type="InterPro" id="IPR036691">
    <property type="entry name" value="Endo/exonu/phosph_ase_sf"/>
</dbReference>
<dbReference type="OrthoDB" id="405996at2759"/>
<dbReference type="GO" id="GO:0015031">
    <property type="term" value="P:protein transport"/>
    <property type="evidence" value="ECO:0007669"/>
    <property type="project" value="UniProtKB-KW"/>
</dbReference>
<dbReference type="Gene3D" id="3.60.10.10">
    <property type="entry name" value="Endonuclease/exonuclease/phosphatase"/>
    <property type="match status" value="1"/>
</dbReference>
<dbReference type="Pfam" id="PF22669">
    <property type="entry name" value="Exo_endo_phos2"/>
    <property type="match status" value="1"/>
</dbReference>
<evidence type="ECO:0000256" key="4">
    <source>
        <dbReference type="ARBA" id="ARBA00013044"/>
    </source>
</evidence>
<dbReference type="InterPro" id="IPR002013">
    <property type="entry name" value="SAC_dom"/>
</dbReference>
<dbReference type="EC" id="3.1.3.36" evidence="4"/>
<dbReference type="FunFam" id="3.60.10.10:FF:000029">
    <property type="entry name" value="Inositol polyphosphate 5-phosphatase"/>
    <property type="match status" value="1"/>
</dbReference>
<dbReference type="InterPro" id="IPR000300">
    <property type="entry name" value="IPPc"/>
</dbReference>
<evidence type="ECO:0000256" key="1">
    <source>
        <dbReference type="ARBA" id="ARBA00004496"/>
    </source>
</evidence>
<dbReference type="InterPro" id="IPR046985">
    <property type="entry name" value="IP5"/>
</dbReference>
<dbReference type="EMBL" id="MU001639">
    <property type="protein sequence ID" value="KAF2480633.1"/>
    <property type="molecule type" value="Genomic_DNA"/>
</dbReference>
<dbReference type="GeneID" id="54475363"/>
<protein>
    <recommendedName>
        <fullName evidence="4">phosphoinositide 5-phosphatase</fullName>
        <ecNumber evidence="4">3.1.3.36</ecNumber>
    </recommendedName>
</protein>
<feature type="compositionally biased region" description="Low complexity" evidence="9">
    <location>
        <begin position="1100"/>
        <end position="1114"/>
    </location>
</feature>
<feature type="compositionally biased region" description="Polar residues" evidence="9">
    <location>
        <begin position="1050"/>
        <end position="1059"/>
    </location>
</feature>
<dbReference type="Pfam" id="PF02383">
    <property type="entry name" value="Syja_N"/>
    <property type="match status" value="1"/>
</dbReference>
<sequence>MPIKVFLRDTPQRAIALGTETHVLIFRHSPPTTASTSTTSLPDSSTAPRCIVEFAPWEDVDMREYRSLPSLDIKGTLGLVTINNDVFICVVTNSKKTATVRPGESIQQILAVDFHCLTRSDYDQLLYTQINPFPTDDLDPDGYDRSSIRGDSSLDHPCLQLKKLLSGGSFYYSSNFDLTKRLQDRPADATTVAIDSLDAGYLWNAYMIQPLVEFRSRLSERKKKALDDSGIITSAIRGFAATLAVPASSSPARINSSGMPSTMTLISRLSCRRAGTRFNARGIDDDGNVANFVETETVFCTDQLCFSYVQCRGSVPVFWEQQSGLPGQQKIQITRSPEATKPAFDKHFDMLSKVYGDIFIVNLLSSEKPGEAQLIQLYDEQIRTSQLNEQVESPTDATASEHQHLRSVNYDFHAETRGPGGYDAARGIKRFIMESGIAFEYYLTEDIQEAVHSNARRQSAYGQNEVLKQNGIFRTNCLDCLDRTNVVQTVISQMVLEVFLIQQGEDHPTSDFWARHGMLWADDGDALSKIYAGTGALKSSFTRSGKHSLAGVLADVRKSAQRFYVNNFEDKGRQNTIDMLLGRLINQMPVSLFDPVNDWVTAEVGRRAPEYTSSSDVNIWIGTFNLNGKTTGTAEDLRPWLCPKKVDPELGLPEIYGVAFQEIVDLDVQQILSTDPNRRHVWEEAVRKTLNSNAQKQGGEEYVLLRGGQLVGASLSVFVKSSVLPYIKNVEGAVKKTGMSGIAGNKGAVAIRMDYADTSICLVTAHLAAGFANYDERNQDYRTISNGLRFQRDRSIEDHKTVIWFGDFNYRIGIGNERARQLIEKGDLGTLYANDQLNLQMVHGRTFPHYSEVTPTFLPTYKFNIGSDEYDTSEKSRIPAWCDRILTRGDNLRQLYYASAPLRFSDHRPVWGLFRCTISVVDASKKDEIAAELYNKRRAIVGDRTANTADDNSDYDELYGYEAVEEGLPPASSDKRKWWLDNSMPATSEVDAPTHNHIPNPRRPSNPFSPTSEPDWVRVEKPFAPQPPPRQQQQTSQPTNATAKSLPTREATTSATGTSRPGLDGTAASETDDSNNTTRTHHLRETLRKPAPPPKPNLLRSASSQSTTQQANRTAPPPLPEPRRKANASSSTANGRASPAATAPALPARHPRASTGLMDEGDGGEGLTDWIPLRPQGQ</sequence>
<name>A0A6A6PME9_9PEZI</name>
<keyword evidence="12" id="KW-1185">Reference proteome</keyword>
<evidence type="ECO:0000313" key="11">
    <source>
        <dbReference type="EMBL" id="KAF2480633.1"/>
    </source>
</evidence>
<dbReference type="AlphaFoldDB" id="A0A6A6PME9"/>
<evidence type="ECO:0000256" key="8">
    <source>
        <dbReference type="ARBA" id="ARBA00022927"/>
    </source>
</evidence>
<dbReference type="GO" id="GO:0016020">
    <property type="term" value="C:membrane"/>
    <property type="evidence" value="ECO:0007669"/>
    <property type="project" value="TreeGrafter"/>
</dbReference>
<evidence type="ECO:0000259" key="10">
    <source>
        <dbReference type="PROSITE" id="PS50275"/>
    </source>
</evidence>
<evidence type="ECO:0000256" key="7">
    <source>
        <dbReference type="ARBA" id="ARBA00022801"/>
    </source>
</evidence>
<evidence type="ECO:0000256" key="3">
    <source>
        <dbReference type="ARBA" id="ARBA00009678"/>
    </source>
</evidence>
<dbReference type="Proteomes" id="UP000799767">
    <property type="component" value="Unassembled WGS sequence"/>
</dbReference>
<evidence type="ECO:0000256" key="6">
    <source>
        <dbReference type="ARBA" id="ARBA00022490"/>
    </source>
</evidence>
<gene>
    <name evidence="11" type="ORF">BDY17DRAFT_302118</name>
</gene>
<comment type="subcellular location">
    <subcellularLocation>
        <location evidence="1">Cytoplasm</location>
    </subcellularLocation>
</comment>
<keyword evidence="5" id="KW-0813">Transport</keyword>
<dbReference type="RefSeq" id="XP_033587203.1">
    <property type="nucleotide sequence ID" value="XM_033734361.1"/>
</dbReference>
<comment type="similarity">
    <text evidence="3">In the central section; belongs to the inositol 1,4,5-trisphosphate 5-phosphatase family.</text>
</comment>
<feature type="compositionally biased region" description="Low complexity" evidence="9">
    <location>
        <begin position="1133"/>
        <end position="1158"/>
    </location>
</feature>
<feature type="compositionally biased region" description="Low complexity" evidence="9">
    <location>
        <begin position="1031"/>
        <end position="1043"/>
    </location>
</feature>
<feature type="region of interest" description="Disordered" evidence="9">
    <location>
        <begin position="989"/>
        <end position="1178"/>
    </location>
</feature>
<dbReference type="PROSITE" id="PS50275">
    <property type="entry name" value="SAC"/>
    <property type="match status" value="1"/>
</dbReference>
<accession>A0A6A6PME9</accession>
<feature type="domain" description="SAC" evidence="10">
    <location>
        <begin position="161"/>
        <end position="533"/>
    </location>
</feature>
<keyword evidence="7" id="KW-0378">Hydrolase</keyword>
<evidence type="ECO:0000256" key="2">
    <source>
        <dbReference type="ARBA" id="ARBA00008943"/>
    </source>
</evidence>
<keyword evidence="8" id="KW-0653">Protein transport</keyword>
<evidence type="ECO:0000256" key="5">
    <source>
        <dbReference type="ARBA" id="ARBA00022448"/>
    </source>
</evidence>
<dbReference type="GO" id="GO:0046856">
    <property type="term" value="P:phosphatidylinositol dephosphorylation"/>
    <property type="evidence" value="ECO:0007669"/>
    <property type="project" value="InterPro"/>
</dbReference>
<dbReference type="SUPFAM" id="SSF56219">
    <property type="entry name" value="DNase I-like"/>
    <property type="match status" value="1"/>
</dbReference>
<comment type="similarity">
    <text evidence="2">Belongs to the synaptojanin family.</text>
</comment>
<dbReference type="PANTHER" id="PTHR11200">
    <property type="entry name" value="INOSITOL 5-PHOSPHATASE"/>
    <property type="match status" value="1"/>
</dbReference>
<evidence type="ECO:0000256" key="9">
    <source>
        <dbReference type="SAM" id="MobiDB-lite"/>
    </source>
</evidence>
<organism evidence="11 12">
    <name type="scientific">Neohortaea acidophila</name>
    <dbReference type="NCBI Taxonomy" id="245834"/>
    <lineage>
        <taxon>Eukaryota</taxon>
        <taxon>Fungi</taxon>
        <taxon>Dikarya</taxon>
        <taxon>Ascomycota</taxon>
        <taxon>Pezizomycotina</taxon>
        <taxon>Dothideomycetes</taxon>
        <taxon>Dothideomycetidae</taxon>
        <taxon>Mycosphaerellales</taxon>
        <taxon>Teratosphaeriaceae</taxon>
        <taxon>Neohortaea</taxon>
    </lineage>
</organism>
<keyword evidence="6" id="KW-0963">Cytoplasm</keyword>
<dbReference type="GO" id="GO:0005737">
    <property type="term" value="C:cytoplasm"/>
    <property type="evidence" value="ECO:0007669"/>
    <property type="project" value="UniProtKB-SubCell"/>
</dbReference>
<dbReference type="GO" id="GO:0004439">
    <property type="term" value="F:phosphatidylinositol-4,5-bisphosphate 5-phosphatase activity"/>
    <property type="evidence" value="ECO:0007669"/>
    <property type="project" value="UniProtKB-EC"/>
</dbReference>
<evidence type="ECO:0000313" key="12">
    <source>
        <dbReference type="Proteomes" id="UP000799767"/>
    </source>
</evidence>
<dbReference type="GO" id="GO:0043813">
    <property type="term" value="F:phosphatidylinositol-3,5-bisphosphate 5-phosphatase activity"/>
    <property type="evidence" value="ECO:0007669"/>
    <property type="project" value="TreeGrafter"/>
</dbReference>
<proteinExistence type="inferred from homology"/>
<dbReference type="SMART" id="SM00128">
    <property type="entry name" value="IPPc"/>
    <property type="match status" value="1"/>
</dbReference>
<dbReference type="PANTHER" id="PTHR11200:SF257">
    <property type="entry name" value="PHOSPHOINOSITIDE 5-PHOSPHATASE"/>
    <property type="match status" value="1"/>
</dbReference>